<dbReference type="Gene3D" id="1.10.10.10">
    <property type="entry name" value="Winged helix-like DNA-binding domain superfamily/Winged helix DNA-binding domain"/>
    <property type="match status" value="1"/>
</dbReference>
<dbReference type="Pfam" id="PF00126">
    <property type="entry name" value="HTH_1"/>
    <property type="match status" value="1"/>
</dbReference>
<evidence type="ECO:0000256" key="3">
    <source>
        <dbReference type="ARBA" id="ARBA00023125"/>
    </source>
</evidence>
<evidence type="ECO:0000256" key="2">
    <source>
        <dbReference type="ARBA" id="ARBA00023015"/>
    </source>
</evidence>
<gene>
    <name evidence="6" type="ordered locus">Smlt2718</name>
</gene>
<dbReference type="InterPro" id="IPR005119">
    <property type="entry name" value="LysR_subst-bd"/>
</dbReference>
<protein>
    <submittedName>
        <fullName evidence="6">LysR family regulatory protein</fullName>
    </submittedName>
</protein>
<organism evidence="6 7">
    <name type="scientific">Stenotrophomonas maltophilia (strain K279a)</name>
    <dbReference type="NCBI Taxonomy" id="522373"/>
    <lineage>
        <taxon>Bacteria</taxon>
        <taxon>Pseudomonadati</taxon>
        <taxon>Pseudomonadota</taxon>
        <taxon>Gammaproteobacteria</taxon>
        <taxon>Lysobacterales</taxon>
        <taxon>Lysobacteraceae</taxon>
        <taxon>Stenotrophomonas</taxon>
        <taxon>Stenotrophomonas maltophilia group</taxon>
    </lineage>
</organism>
<sequence>MNNGCAPCATGDRPVFIADIRRCDLNDLFYFAMVVEHGGFSQAGRALAMPKSKLSRRIALLEERLGVRLIQRSTRRFSVTEVGQDYYRHCKAMLVEAEAAEEAIAMSRAEPRGTIRLACPIAILHARIGTMLADFLAQHPQVTVQLDATNRRVDVVGEGVDVAIRVRPPPLEDSDLVVRVLARRVWCTSASPALLQRLGTPQVPADLAMMPTVDLASPSQQHVWEYTGPGDVLASVHHRPRLVSDDMIALRTAAVAGVGLLMLPRMMISDELASGALVPVLPEWVPKHGIVHAVFPSRRGLLPAVRALIDYLAERFEALEEP</sequence>
<keyword evidence="7" id="KW-1185">Reference proteome</keyword>
<dbReference type="eggNOG" id="COG0583">
    <property type="taxonomic scope" value="Bacteria"/>
</dbReference>
<dbReference type="HOGENOM" id="CLU_039613_16_2_6"/>
<dbReference type="GO" id="GO:0003700">
    <property type="term" value="F:DNA-binding transcription factor activity"/>
    <property type="evidence" value="ECO:0007669"/>
    <property type="project" value="InterPro"/>
</dbReference>
<dbReference type="EnsemblBacteria" id="CAQ46189">
    <property type="protein sequence ID" value="CAQ46189"/>
    <property type="gene ID" value="Smlt2718"/>
</dbReference>
<dbReference type="NCBIfam" id="NF011573">
    <property type="entry name" value="PRK14997.1"/>
    <property type="match status" value="1"/>
</dbReference>
<name>B2FUG0_STRMK</name>
<keyword evidence="2" id="KW-0805">Transcription regulation</keyword>
<dbReference type="InterPro" id="IPR058163">
    <property type="entry name" value="LysR-type_TF_proteobact-type"/>
</dbReference>
<dbReference type="KEGG" id="sml:Smlt2718"/>
<dbReference type="InterPro" id="IPR036390">
    <property type="entry name" value="WH_DNA-bd_sf"/>
</dbReference>
<evidence type="ECO:0000256" key="1">
    <source>
        <dbReference type="ARBA" id="ARBA00009437"/>
    </source>
</evidence>
<keyword evidence="3" id="KW-0238">DNA-binding</keyword>
<keyword evidence="4" id="KW-0804">Transcription</keyword>
<dbReference type="PROSITE" id="PS50931">
    <property type="entry name" value="HTH_LYSR"/>
    <property type="match status" value="1"/>
</dbReference>
<reference evidence="6 7" key="1">
    <citation type="journal article" date="2008" name="Genome Biol.">
        <title>The complete genome, comparative and functional analysis of Stenotrophomonas maltophilia reveals an organism heavily shielded by drug resistance determinants.</title>
        <authorList>
            <person name="Crossman L.C."/>
            <person name="Gould V.C."/>
            <person name="Dow J.M."/>
            <person name="Vernikos G.S."/>
            <person name="Okazaki A."/>
            <person name="Sebaihia M."/>
            <person name="Saunders D."/>
            <person name="Arrowsmith C."/>
            <person name="Carver T."/>
            <person name="Peters N."/>
            <person name="Adlem E."/>
            <person name="Kerhornou A."/>
            <person name="Lord A."/>
            <person name="Murphy L."/>
            <person name="Seeger K."/>
            <person name="Squares R."/>
            <person name="Rutter S."/>
            <person name="Quail M.A."/>
            <person name="Rajandream M.A."/>
            <person name="Harris D."/>
            <person name="Churcher C."/>
            <person name="Bentley S.D."/>
            <person name="Parkhill J."/>
            <person name="Thomson N.R."/>
            <person name="Avison M.B."/>
        </authorList>
    </citation>
    <scope>NUCLEOTIDE SEQUENCE [LARGE SCALE GENOMIC DNA]</scope>
    <source>
        <strain evidence="6 7">K279a</strain>
    </source>
</reference>
<dbReference type="GO" id="GO:0043565">
    <property type="term" value="F:sequence-specific DNA binding"/>
    <property type="evidence" value="ECO:0007669"/>
    <property type="project" value="TreeGrafter"/>
</dbReference>
<dbReference type="PANTHER" id="PTHR30537:SF31">
    <property type="entry name" value="TRANSCRIPTIONAL REGULATOR, LYSR FAMILY"/>
    <property type="match status" value="1"/>
</dbReference>
<dbReference type="SUPFAM" id="SSF46785">
    <property type="entry name" value="Winged helix' DNA-binding domain"/>
    <property type="match status" value="1"/>
</dbReference>
<dbReference type="EMBL" id="AM743169">
    <property type="protein sequence ID" value="CAQ46189.1"/>
    <property type="molecule type" value="Genomic_DNA"/>
</dbReference>
<evidence type="ECO:0000259" key="5">
    <source>
        <dbReference type="PROSITE" id="PS50931"/>
    </source>
</evidence>
<evidence type="ECO:0000313" key="6">
    <source>
        <dbReference type="EMBL" id="CAQ46189.1"/>
    </source>
</evidence>
<dbReference type="InterPro" id="IPR000847">
    <property type="entry name" value="LysR_HTH_N"/>
</dbReference>
<comment type="similarity">
    <text evidence="1">Belongs to the LysR transcriptional regulatory family.</text>
</comment>
<dbReference type="AlphaFoldDB" id="B2FUG0"/>
<dbReference type="Gene3D" id="3.40.190.290">
    <property type="match status" value="1"/>
</dbReference>
<evidence type="ECO:0000313" key="7">
    <source>
        <dbReference type="Proteomes" id="UP000008840"/>
    </source>
</evidence>
<dbReference type="GO" id="GO:0006351">
    <property type="term" value="P:DNA-templated transcription"/>
    <property type="evidence" value="ECO:0007669"/>
    <property type="project" value="TreeGrafter"/>
</dbReference>
<feature type="domain" description="HTH lysR-type" evidence="5">
    <location>
        <begin position="24"/>
        <end position="80"/>
    </location>
</feature>
<dbReference type="Pfam" id="PF03466">
    <property type="entry name" value="LysR_substrate"/>
    <property type="match status" value="1"/>
</dbReference>
<accession>B2FUG0</accession>
<dbReference type="FunFam" id="1.10.10.10:FF:000001">
    <property type="entry name" value="LysR family transcriptional regulator"/>
    <property type="match status" value="1"/>
</dbReference>
<dbReference type="InterPro" id="IPR036388">
    <property type="entry name" value="WH-like_DNA-bd_sf"/>
</dbReference>
<dbReference type="PANTHER" id="PTHR30537">
    <property type="entry name" value="HTH-TYPE TRANSCRIPTIONAL REGULATOR"/>
    <property type="match status" value="1"/>
</dbReference>
<dbReference type="SUPFAM" id="SSF53850">
    <property type="entry name" value="Periplasmic binding protein-like II"/>
    <property type="match status" value="1"/>
</dbReference>
<dbReference type="CDD" id="cd08473">
    <property type="entry name" value="PBP2_CrgA_like_4"/>
    <property type="match status" value="1"/>
</dbReference>
<proteinExistence type="inferred from homology"/>
<dbReference type="Proteomes" id="UP000008840">
    <property type="component" value="Chromosome"/>
</dbReference>
<evidence type="ECO:0000256" key="4">
    <source>
        <dbReference type="ARBA" id="ARBA00023163"/>
    </source>
</evidence>